<reference evidence="2 3" key="1">
    <citation type="submission" date="2023-09" db="EMBL/GenBank/DDBJ databases">
        <authorList>
            <person name="Rey-Velasco X."/>
        </authorList>
    </citation>
    <scope>NUCLEOTIDE SEQUENCE [LARGE SCALE GENOMIC DNA]</scope>
    <source>
        <strain evidence="2 3">W332</strain>
    </source>
</reference>
<dbReference type="RefSeq" id="WP_311426846.1">
    <property type="nucleotide sequence ID" value="NZ_JAVRIA010000002.1"/>
</dbReference>
<protein>
    <submittedName>
        <fullName evidence="2">DUF6427 family protein</fullName>
    </submittedName>
</protein>
<feature type="transmembrane region" description="Helical" evidence="1">
    <location>
        <begin position="126"/>
        <end position="154"/>
    </location>
</feature>
<evidence type="ECO:0000256" key="1">
    <source>
        <dbReference type="SAM" id="Phobius"/>
    </source>
</evidence>
<name>A0ABU2YJT4_9FLAO</name>
<feature type="transmembrane region" description="Helical" evidence="1">
    <location>
        <begin position="210"/>
        <end position="228"/>
    </location>
</feature>
<dbReference type="EMBL" id="JAVRIA010000002">
    <property type="protein sequence ID" value="MDT0558075.1"/>
    <property type="molecule type" value="Genomic_DNA"/>
</dbReference>
<keyword evidence="1" id="KW-1133">Transmembrane helix</keyword>
<keyword evidence="1" id="KW-0472">Membrane</keyword>
<comment type="caution">
    <text evidence="2">The sequence shown here is derived from an EMBL/GenBank/DDBJ whole genome shotgun (WGS) entry which is preliminary data.</text>
</comment>
<keyword evidence="3" id="KW-1185">Reference proteome</keyword>
<dbReference type="Pfam" id="PF19992">
    <property type="entry name" value="DUF6427"/>
    <property type="match status" value="1"/>
</dbReference>
<keyword evidence="1" id="KW-0812">Transmembrane</keyword>
<evidence type="ECO:0000313" key="3">
    <source>
        <dbReference type="Proteomes" id="UP001259492"/>
    </source>
</evidence>
<sequence length="308" mass="35317">MISRFFNKSKPIHNVIVLLLIVLVFVSVKWEYLFSGIGVKEILQQVFFLLVSLFSIFLLEFIVTKNNLSKKNAYTILIYGLLIAILPYGLKNSYVLLSNIFILFALRRLITLQSKLEIKKKLFDATFWIILASLLNFWAILFLFLVVIALLYSAENNSKNWLIPVMTILTVAILYISFQVIVNDQWIAEDFSNIPSLNFDFSAYNSSENILSITLVFSMLIWSSIYYFKKTKEVNRTSKSAFILVGITALIALVISIISPQKDGSEFFYLFAPLAIIMTNYLEQVSDVRFKEVLLLILVLAPILNLVL</sequence>
<feature type="transmembrane region" description="Helical" evidence="1">
    <location>
        <begin position="76"/>
        <end position="106"/>
    </location>
</feature>
<evidence type="ECO:0000313" key="2">
    <source>
        <dbReference type="EMBL" id="MDT0558075.1"/>
    </source>
</evidence>
<accession>A0ABU2YJT4</accession>
<gene>
    <name evidence="2" type="ORF">RM697_05430</name>
</gene>
<feature type="transmembrane region" description="Helical" evidence="1">
    <location>
        <begin position="290"/>
        <end position="307"/>
    </location>
</feature>
<feature type="transmembrane region" description="Helical" evidence="1">
    <location>
        <begin position="12"/>
        <end position="30"/>
    </location>
</feature>
<proteinExistence type="predicted"/>
<feature type="transmembrane region" description="Helical" evidence="1">
    <location>
        <begin position="42"/>
        <end position="64"/>
    </location>
</feature>
<dbReference type="Proteomes" id="UP001259492">
    <property type="component" value="Unassembled WGS sequence"/>
</dbReference>
<organism evidence="2 3">
    <name type="scientific">Microcosmobacter mediterraneus</name>
    <dbReference type="NCBI Taxonomy" id="3075607"/>
    <lineage>
        <taxon>Bacteria</taxon>
        <taxon>Pseudomonadati</taxon>
        <taxon>Bacteroidota</taxon>
        <taxon>Flavobacteriia</taxon>
        <taxon>Flavobacteriales</taxon>
        <taxon>Flavobacteriaceae</taxon>
        <taxon>Microcosmobacter</taxon>
    </lineage>
</organism>
<feature type="transmembrane region" description="Helical" evidence="1">
    <location>
        <begin position="161"/>
        <end position="182"/>
    </location>
</feature>
<dbReference type="InterPro" id="IPR045625">
    <property type="entry name" value="DUF6427"/>
</dbReference>
<feature type="transmembrane region" description="Helical" evidence="1">
    <location>
        <begin position="240"/>
        <end position="261"/>
    </location>
</feature>